<comment type="caution">
    <text evidence="2">The sequence shown here is derived from an EMBL/GenBank/DDBJ whole genome shotgun (WGS) entry which is preliminary data.</text>
</comment>
<evidence type="ECO:0000313" key="2">
    <source>
        <dbReference type="EMBL" id="GAA5143329.1"/>
    </source>
</evidence>
<gene>
    <name evidence="2" type="ORF">GCM10023340_08540</name>
</gene>
<evidence type="ECO:0000256" key="1">
    <source>
        <dbReference type="SAM" id="MobiDB-lite"/>
    </source>
</evidence>
<feature type="compositionally biased region" description="Low complexity" evidence="1">
    <location>
        <begin position="93"/>
        <end position="103"/>
    </location>
</feature>
<dbReference type="Proteomes" id="UP001500221">
    <property type="component" value="Unassembled WGS sequence"/>
</dbReference>
<name>A0ABP9PAR7_9ACTN</name>
<keyword evidence="3" id="KW-1185">Reference proteome</keyword>
<organism evidence="2 3">
    <name type="scientific">Nocardioides marinquilinus</name>
    <dbReference type="NCBI Taxonomy" id="1210400"/>
    <lineage>
        <taxon>Bacteria</taxon>
        <taxon>Bacillati</taxon>
        <taxon>Actinomycetota</taxon>
        <taxon>Actinomycetes</taxon>
        <taxon>Propionibacteriales</taxon>
        <taxon>Nocardioidaceae</taxon>
        <taxon>Nocardioides</taxon>
    </lineage>
</organism>
<feature type="compositionally biased region" description="Pro residues" evidence="1">
    <location>
        <begin position="104"/>
        <end position="115"/>
    </location>
</feature>
<feature type="region of interest" description="Disordered" evidence="1">
    <location>
        <begin position="87"/>
        <end position="115"/>
    </location>
</feature>
<accession>A0ABP9PAR7</accession>
<sequence>MTLTEAARLAHGLLQDPSTHTFAAASGWAYPATREALIMADLFDAFRQVHFVRPKPARRPWTTDGPTVEKRGRTDLTQDEVIAALRAAGHTAPLPTRTSSVRRPPWPRSPAPTSP</sequence>
<proteinExistence type="predicted"/>
<protein>
    <submittedName>
        <fullName evidence="2">Uncharacterized protein</fullName>
    </submittedName>
</protein>
<dbReference type="RefSeq" id="WP_345454865.1">
    <property type="nucleotide sequence ID" value="NZ_BAABKG010000001.1"/>
</dbReference>
<feature type="region of interest" description="Disordered" evidence="1">
    <location>
        <begin position="56"/>
        <end position="75"/>
    </location>
</feature>
<evidence type="ECO:0000313" key="3">
    <source>
        <dbReference type="Proteomes" id="UP001500221"/>
    </source>
</evidence>
<dbReference type="EMBL" id="BAABKG010000001">
    <property type="protein sequence ID" value="GAA5143329.1"/>
    <property type="molecule type" value="Genomic_DNA"/>
</dbReference>
<reference evidence="3" key="1">
    <citation type="journal article" date="2019" name="Int. J. Syst. Evol. Microbiol.">
        <title>The Global Catalogue of Microorganisms (GCM) 10K type strain sequencing project: providing services to taxonomists for standard genome sequencing and annotation.</title>
        <authorList>
            <consortium name="The Broad Institute Genomics Platform"/>
            <consortium name="The Broad Institute Genome Sequencing Center for Infectious Disease"/>
            <person name="Wu L."/>
            <person name="Ma J."/>
        </authorList>
    </citation>
    <scope>NUCLEOTIDE SEQUENCE [LARGE SCALE GENOMIC DNA]</scope>
    <source>
        <strain evidence="3">JCM 18459</strain>
    </source>
</reference>